<gene>
    <name evidence="1" type="ORF">S01H1_74013</name>
</gene>
<feature type="non-terminal residue" evidence="1">
    <location>
        <position position="1"/>
    </location>
</feature>
<accession>X0XDK2</accession>
<evidence type="ECO:0008006" key="2">
    <source>
        <dbReference type="Google" id="ProtNLM"/>
    </source>
</evidence>
<dbReference type="PANTHER" id="PTHR18964:SF149">
    <property type="entry name" value="BIFUNCTIONAL UDP-N-ACETYLGLUCOSAMINE 2-EPIMERASE_N-ACETYLMANNOSAMINE KINASE"/>
    <property type="match status" value="1"/>
</dbReference>
<evidence type="ECO:0000313" key="1">
    <source>
        <dbReference type="EMBL" id="GAG33457.1"/>
    </source>
</evidence>
<dbReference type="AlphaFoldDB" id="X0XDK2"/>
<dbReference type="CDD" id="cd23763">
    <property type="entry name" value="ASKHA_ATPase_ROK"/>
    <property type="match status" value="1"/>
</dbReference>
<comment type="caution">
    <text evidence="1">The sequence shown here is derived from an EMBL/GenBank/DDBJ whole genome shotgun (WGS) entry which is preliminary data.</text>
</comment>
<protein>
    <recommendedName>
        <fullName evidence="2">ROK family protein</fullName>
    </recommendedName>
</protein>
<sequence>YIGTKGIINIATKLGLKNIIPPLRCNIGAGGGITPAIIADMARKNNKKAIAVFNKISEYLAVGICGIINIFNPDMISFSGGISNNWDLIKKVFLRELIKRSFSTPLKHVKIIKSKNHKNLGAIGAALLSLEKRG</sequence>
<dbReference type="Pfam" id="PF00480">
    <property type="entry name" value="ROK"/>
    <property type="match status" value="1"/>
</dbReference>
<organism evidence="1">
    <name type="scientific">marine sediment metagenome</name>
    <dbReference type="NCBI Taxonomy" id="412755"/>
    <lineage>
        <taxon>unclassified sequences</taxon>
        <taxon>metagenomes</taxon>
        <taxon>ecological metagenomes</taxon>
    </lineage>
</organism>
<dbReference type="EMBL" id="BARS01049481">
    <property type="protein sequence ID" value="GAG33457.1"/>
    <property type="molecule type" value="Genomic_DNA"/>
</dbReference>
<dbReference type="Gene3D" id="3.30.420.40">
    <property type="match status" value="1"/>
</dbReference>
<dbReference type="InterPro" id="IPR043129">
    <property type="entry name" value="ATPase_NBD"/>
</dbReference>
<reference evidence="1" key="1">
    <citation type="journal article" date="2014" name="Front. Microbiol.">
        <title>High frequency of phylogenetically diverse reductive dehalogenase-homologous genes in deep subseafloor sedimentary metagenomes.</title>
        <authorList>
            <person name="Kawai M."/>
            <person name="Futagami T."/>
            <person name="Toyoda A."/>
            <person name="Takaki Y."/>
            <person name="Nishi S."/>
            <person name="Hori S."/>
            <person name="Arai W."/>
            <person name="Tsubouchi T."/>
            <person name="Morono Y."/>
            <person name="Uchiyama I."/>
            <person name="Ito T."/>
            <person name="Fujiyama A."/>
            <person name="Inagaki F."/>
            <person name="Takami H."/>
        </authorList>
    </citation>
    <scope>NUCLEOTIDE SEQUENCE</scope>
    <source>
        <strain evidence="1">Expedition CK06-06</strain>
    </source>
</reference>
<proteinExistence type="predicted"/>
<dbReference type="SUPFAM" id="SSF53067">
    <property type="entry name" value="Actin-like ATPase domain"/>
    <property type="match status" value="1"/>
</dbReference>
<dbReference type="PANTHER" id="PTHR18964">
    <property type="entry name" value="ROK (REPRESSOR, ORF, KINASE) FAMILY"/>
    <property type="match status" value="1"/>
</dbReference>
<name>X0XDK2_9ZZZZ</name>
<dbReference type="InterPro" id="IPR000600">
    <property type="entry name" value="ROK"/>
</dbReference>